<evidence type="ECO:0000313" key="7">
    <source>
        <dbReference type="EMBL" id="VVC90797.1"/>
    </source>
</evidence>
<sequence length="292" mass="33419">MYYHHISYTRDVLSPRFQNSEFIDQISKRIQHIAQRRGTYFKDSEIIMFLFDLLTWCNQKIRHFTPDYTYMNPGNIPPNTRHGYNTSMEVIHVPSKNSQDPAPFTTQTSATVCRKNHSRKANTREVRRDTNKVISEHTTRRLFSIGPPGNEVSIDVSSSLYDSISKEIDGSNNLNPIKIRKEGNTGLSSDSTAATGLPTRSSLSRDSGICSPLNTDASNNMNLSMMESPEMNENVYSRLGEKLNESGLYGLCCVCRNVTKFKCKGCFWLYYCSYKCQESHWPLHQTTCFRKS</sequence>
<dbReference type="GO" id="GO:0008270">
    <property type="term" value="F:zinc ion binding"/>
    <property type="evidence" value="ECO:0007669"/>
    <property type="project" value="UniProtKB-KW"/>
</dbReference>
<name>A0A5E4Q0G3_9NEOP</name>
<dbReference type="Pfam" id="PF01753">
    <property type="entry name" value="zf-MYND"/>
    <property type="match status" value="1"/>
</dbReference>
<evidence type="ECO:0000256" key="5">
    <source>
        <dbReference type="SAM" id="MobiDB-lite"/>
    </source>
</evidence>
<evidence type="ECO:0000256" key="1">
    <source>
        <dbReference type="ARBA" id="ARBA00022723"/>
    </source>
</evidence>
<evidence type="ECO:0000256" key="4">
    <source>
        <dbReference type="PROSITE-ProRule" id="PRU00134"/>
    </source>
</evidence>
<reference evidence="7 8" key="1">
    <citation type="submission" date="2017-07" db="EMBL/GenBank/DDBJ databases">
        <authorList>
            <person name="Talla V."/>
            <person name="Backstrom N."/>
        </authorList>
    </citation>
    <scope>NUCLEOTIDE SEQUENCE [LARGE SCALE GENOMIC DNA]</scope>
</reference>
<feature type="compositionally biased region" description="Polar residues" evidence="5">
    <location>
        <begin position="96"/>
        <end position="111"/>
    </location>
</feature>
<dbReference type="InterPro" id="IPR002893">
    <property type="entry name" value="Znf_MYND"/>
</dbReference>
<dbReference type="SUPFAM" id="SSF144232">
    <property type="entry name" value="HIT/MYND zinc finger-like"/>
    <property type="match status" value="1"/>
</dbReference>
<organism evidence="7 8">
    <name type="scientific">Leptidea sinapis</name>
    <dbReference type="NCBI Taxonomy" id="189913"/>
    <lineage>
        <taxon>Eukaryota</taxon>
        <taxon>Metazoa</taxon>
        <taxon>Ecdysozoa</taxon>
        <taxon>Arthropoda</taxon>
        <taxon>Hexapoda</taxon>
        <taxon>Insecta</taxon>
        <taxon>Pterygota</taxon>
        <taxon>Neoptera</taxon>
        <taxon>Endopterygota</taxon>
        <taxon>Lepidoptera</taxon>
        <taxon>Glossata</taxon>
        <taxon>Ditrysia</taxon>
        <taxon>Papilionoidea</taxon>
        <taxon>Pieridae</taxon>
        <taxon>Dismorphiinae</taxon>
        <taxon>Leptidea</taxon>
    </lineage>
</organism>
<evidence type="ECO:0000313" key="8">
    <source>
        <dbReference type="Proteomes" id="UP000324832"/>
    </source>
</evidence>
<accession>A0A5E4Q0G3</accession>
<dbReference type="Gene3D" id="6.10.140.2220">
    <property type="match status" value="1"/>
</dbReference>
<dbReference type="PROSITE" id="PS50865">
    <property type="entry name" value="ZF_MYND_2"/>
    <property type="match status" value="1"/>
</dbReference>
<dbReference type="AlphaFoldDB" id="A0A5E4Q0G3"/>
<keyword evidence="8" id="KW-1185">Reference proteome</keyword>
<feature type="domain" description="MYND-type" evidence="6">
    <location>
        <begin position="252"/>
        <end position="288"/>
    </location>
</feature>
<feature type="region of interest" description="Disordered" evidence="5">
    <location>
        <begin position="96"/>
        <end position="128"/>
    </location>
</feature>
<keyword evidence="3" id="KW-0862">Zinc</keyword>
<feature type="compositionally biased region" description="Polar residues" evidence="5">
    <location>
        <begin position="185"/>
        <end position="205"/>
    </location>
</feature>
<feature type="region of interest" description="Disordered" evidence="5">
    <location>
        <begin position="173"/>
        <end position="206"/>
    </location>
</feature>
<proteinExistence type="predicted"/>
<evidence type="ECO:0000256" key="2">
    <source>
        <dbReference type="ARBA" id="ARBA00022771"/>
    </source>
</evidence>
<keyword evidence="2 4" id="KW-0863">Zinc-finger</keyword>
<keyword evidence="1" id="KW-0479">Metal-binding</keyword>
<evidence type="ECO:0000259" key="6">
    <source>
        <dbReference type="PROSITE" id="PS50865"/>
    </source>
</evidence>
<gene>
    <name evidence="7" type="ORF">LSINAPIS_LOCUS3631</name>
</gene>
<dbReference type="Proteomes" id="UP000324832">
    <property type="component" value="Unassembled WGS sequence"/>
</dbReference>
<dbReference type="EMBL" id="FZQP02000892">
    <property type="protein sequence ID" value="VVC90797.1"/>
    <property type="molecule type" value="Genomic_DNA"/>
</dbReference>
<dbReference type="PROSITE" id="PS01360">
    <property type="entry name" value="ZF_MYND_1"/>
    <property type="match status" value="1"/>
</dbReference>
<protein>
    <recommendedName>
        <fullName evidence="6">MYND-type domain-containing protein</fullName>
    </recommendedName>
</protein>
<evidence type="ECO:0000256" key="3">
    <source>
        <dbReference type="ARBA" id="ARBA00022833"/>
    </source>
</evidence>